<feature type="transmembrane region" description="Helical" evidence="8">
    <location>
        <begin position="235"/>
        <end position="253"/>
    </location>
</feature>
<comment type="subunit">
    <text evidence="3 8">Homooligomer.</text>
</comment>
<dbReference type="OrthoDB" id="5547497at2759"/>
<dbReference type="GO" id="GO:0030659">
    <property type="term" value="C:cytoplasmic vesicle membrane"/>
    <property type="evidence" value="ECO:0007669"/>
    <property type="project" value="UniProtKB-SubCell"/>
</dbReference>
<keyword evidence="11" id="KW-1185">Reference proteome</keyword>
<comment type="function">
    <text evidence="1 8">Involved in the import of GDP-mannose from the cytoplasm into the Golgi lumen.</text>
</comment>
<comment type="caution">
    <text evidence="10">The sequence shown here is derived from an EMBL/GenBank/DDBJ whole genome shotgun (WGS) entry which is preliminary data.</text>
</comment>
<keyword evidence="7 8" id="KW-0472">Membrane</keyword>
<evidence type="ECO:0000313" key="10">
    <source>
        <dbReference type="EMBL" id="KAJ5225022.1"/>
    </source>
</evidence>
<dbReference type="Pfam" id="PF00892">
    <property type="entry name" value="EamA"/>
    <property type="match status" value="1"/>
</dbReference>
<feature type="non-terminal residue" evidence="10">
    <location>
        <position position="1"/>
    </location>
</feature>
<comment type="similarity">
    <text evidence="2 8">Belongs to the TPT transporter family. SLC35D subfamily.</text>
</comment>
<feature type="domain" description="EamA" evidence="9">
    <location>
        <begin position="203"/>
        <end position="334"/>
    </location>
</feature>
<evidence type="ECO:0000256" key="4">
    <source>
        <dbReference type="ARBA" id="ARBA00022692"/>
    </source>
</evidence>
<feature type="transmembrane region" description="Helical" evidence="8">
    <location>
        <begin position="265"/>
        <end position="288"/>
    </location>
</feature>
<evidence type="ECO:0000256" key="8">
    <source>
        <dbReference type="RuleBase" id="RU367097"/>
    </source>
</evidence>
<keyword evidence="8" id="KW-0968">Cytoplasmic vesicle</keyword>
<keyword evidence="6 8" id="KW-1133">Transmembrane helix</keyword>
<dbReference type="GO" id="GO:0005789">
    <property type="term" value="C:endoplasmic reticulum membrane"/>
    <property type="evidence" value="ECO:0007669"/>
    <property type="project" value="UniProtKB-SubCell"/>
</dbReference>
<gene>
    <name evidence="10" type="ORF">N7468_006247</name>
</gene>
<proteinExistence type="inferred from homology"/>
<feature type="transmembrane region" description="Helical" evidence="8">
    <location>
        <begin position="170"/>
        <end position="190"/>
    </location>
</feature>
<feature type="transmembrane region" description="Helical" evidence="8">
    <location>
        <begin position="202"/>
        <end position="223"/>
    </location>
</feature>
<keyword evidence="4 8" id="KW-0812">Transmembrane</keyword>
<evidence type="ECO:0000313" key="11">
    <source>
        <dbReference type="Proteomes" id="UP001150941"/>
    </source>
</evidence>
<evidence type="ECO:0000259" key="9">
    <source>
        <dbReference type="Pfam" id="PF00892"/>
    </source>
</evidence>
<evidence type="ECO:0000256" key="1">
    <source>
        <dbReference type="ARBA" id="ARBA00003420"/>
    </source>
</evidence>
<dbReference type="GeneID" id="83202846"/>
<sequence length="335" mass="36329">MQFRPLSSAAHLLATEPKFLPIDERGPLDIESPEGHCTPVRLCLPKFRTFMWIITNVLSTVLIVFTNKSIFSHESFRNCQMAFTSYHFSVTAITLYIMSRPSVGAFTAKSLSIPQTLLPAGLMCLQIVFQNVSLAYSSVIFHQLVRLLLTPATALCNLVLFQSLIPRTTIIPLVIMCLGVGVVVYFDSVANADNSKMTSPTGAFAAVTGLCASAVYTTIVGSYHKKFEVTSMQLLLNQAALGSLMLLCFVPFFDTLPRLDDISTSLALSILLSGICAFLVNLSMFYVIDATGPVSSTVIGHLKNSIVIALGWVLSDQIISRQSLGGIAMALIGMT</sequence>
<dbReference type="SUPFAM" id="SSF103481">
    <property type="entry name" value="Multidrug resistance efflux transporter EmrE"/>
    <property type="match status" value="1"/>
</dbReference>
<feature type="transmembrane region" description="Helical" evidence="8">
    <location>
        <begin position="144"/>
        <end position="164"/>
    </location>
</feature>
<keyword evidence="8" id="KW-0333">Golgi apparatus</keyword>
<comment type="subcellular location">
    <subcellularLocation>
        <location evidence="8">Golgi apparatus membrane</location>
        <topology evidence="8">Multi-pass membrane protein</topology>
    </subcellularLocation>
    <subcellularLocation>
        <location evidence="8">Cytoplasmic vesicle membrane</location>
        <topology evidence="8">Multi-pass membrane protein</topology>
    </subcellularLocation>
    <subcellularLocation>
        <location evidence="8">Endoplasmic reticulum membrane</location>
        <topology evidence="8">Multi-pass membrane protein</topology>
    </subcellularLocation>
</comment>
<accession>A0A9W9NRV9</accession>
<keyword evidence="8" id="KW-0813">Transport</keyword>
<dbReference type="AlphaFoldDB" id="A0A9W9NRV9"/>
<protein>
    <recommendedName>
        <fullName evidence="8">GDP-mannose transporter</fullName>
        <shortName evidence="8">GMT</shortName>
    </recommendedName>
</protein>
<evidence type="ECO:0000256" key="3">
    <source>
        <dbReference type="ARBA" id="ARBA00011182"/>
    </source>
</evidence>
<dbReference type="PANTHER" id="PTHR11132">
    <property type="entry name" value="SOLUTE CARRIER FAMILY 35"/>
    <property type="match status" value="1"/>
</dbReference>
<reference evidence="10" key="1">
    <citation type="submission" date="2022-11" db="EMBL/GenBank/DDBJ databases">
        <authorList>
            <person name="Petersen C."/>
        </authorList>
    </citation>
    <scope>NUCLEOTIDE SEQUENCE</scope>
    <source>
        <strain evidence="10">IBT 19713</strain>
    </source>
</reference>
<dbReference type="RefSeq" id="XP_058328433.1">
    <property type="nucleotide sequence ID" value="XM_058475543.1"/>
</dbReference>
<evidence type="ECO:0000256" key="5">
    <source>
        <dbReference type="ARBA" id="ARBA00022824"/>
    </source>
</evidence>
<dbReference type="InterPro" id="IPR037185">
    <property type="entry name" value="EmrE-like"/>
</dbReference>
<keyword evidence="8" id="KW-0762">Sugar transport</keyword>
<name>A0A9W9NRV9_9EURO</name>
<dbReference type="Proteomes" id="UP001150941">
    <property type="component" value="Unassembled WGS sequence"/>
</dbReference>
<dbReference type="InterPro" id="IPR000620">
    <property type="entry name" value="EamA_dom"/>
</dbReference>
<dbReference type="InterPro" id="IPR050186">
    <property type="entry name" value="TPT_transporter"/>
</dbReference>
<evidence type="ECO:0000256" key="6">
    <source>
        <dbReference type="ARBA" id="ARBA00022989"/>
    </source>
</evidence>
<organism evidence="10 11">
    <name type="scientific">Penicillium chermesinum</name>
    <dbReference type="NCBI Taxonomy" id="63820"/>
    <lineage>
        <taxon>Eukaryota</taxon>
        <taxon>Fungi</taxon>
        <taxon>Dikarya</taxon>
        <taxon>Ascomycota</taxon>
        <taxon>Pezizomycotina</taxon>
        <taxon>Eurotiomycetes</taxon>
        <taxon>Eurotiomycetidae</taxon>
        <taxon>Eurotiales</taxon>
        <taxon>Aspergillaceae</taxon>
        <taxon>Penicillium</taxon>
    </lineage>
</organism>
<evidence type="ECO:0000256" key="7">
    <source>
        <dbReference type="ARBA" id="ARBA00023136"/>
    </source>
</evidence>
<dbReference type="EMBL" id="JAPQKS010000005">
    <property type="protein sequence ID" value="KAJ5225022.1"/>
    <property type="molecule type" value="Genomic_DNA"/>
</dbReference>
<reference evidence="10" key="2">
    <citation type="journal article" date="2023" name="IMA Fungus">
        <title>Comparative genomic study of the Penicillium genus elucidates a diverse pangenome and 15 lateral gene transfer events.</title>
        <authorList>
            <person name="Petersen C."/>
            <person name="Sorensen T."/>
            <person name="Nielsen M.R."/>
            <person name="Sondergaard T.E."/>
            <person name="Sorensen J.L."/>
            <person name="Fitzpatrick D.A."/>
            <person name="Frisvad J.C."/>
            <person name="Nielsen K.L."/>
        </authorList>
    </citation>
    <scope>NUCLEOTIDE SEQUENCE</scope>
    <source>
        <strain evidence="10">IBT 19713</strain>
    </source>
</reference>
<evidence type="ECO:0000256" key="2">
    <source>
        <dbReference type="ARBA" id="ARBA00010425"/>
    </source>
</evidence>
<dbReference type="GO" id="GO:0000139">
    <property type="term" value="C:Golgi membrane"/>
    <property type="evidence" value="ECO:0007669"/>
    <property type="project" value="UniProtKB-SubCell"/>
</dbReference>
<feature type="transmembrane region" description="Helical" evidence="8">
    <location>
        <begin position="79"/>
        <end position="97"/>
    </location>
</feature>
<feature type="transmembrane region" description="Helical" evidence="8">
    <location>
        <begin position="49"/>
        <end position="67"/>
    </location>
</feature>
<keyword evidence="5 8" id="KW-0256">Endoplasmic reticulum</keyword>